<dbReference type="Pfam" id="PF14246">
    <property type="entry name" value="TetR_C_7"/>
    <property type="match status" value="1"/>
</dbReference>
<sequence>MKSKSETRRQAMLDAAAVAFQAGGFERTSMEDIAARAQCSKVTLYGYFESKEQLFYESIVAAVDREFIALAGLLQDPVAPVEAVLLGFGERFISLIASPRVRSLRGLVTAAATHGATDLGLRCYKAGPEPVKKVCTRYLAQVHAQGQLRIPDPELAGLQLRALLEAEWLDALFYGAPARPTRRRIHESTQRAVQAFLAIYQPVEQRTDAR</sequence>
<dbReference type="PANTHER" id="PTHR30055">
    <property type="entry name" value="HTH-TYPE TRANSCRIPTIONAL REGULATOR RUTR"/>
    <property type="match status" value="1"/>
</dbReference>
<comment type="caution">
    <text evidence="6">The sequence shown here is derived from an EMBL/GenBank/DDBJ whole genome shotgun (WGS) entry which is preliminary data.</text>
</comment>
<dbReference type="EMBL" id="WNDQ01000036">
    <property type="protein sequence ID" value="KAF1020397.1"/>
    <property type="molecule type" value="Genomic_DNA"/>
</dbReference>
<proteinExistence type="predicted"/>
<protein>
    <recommendedName>
        <fullName evidence="5">HTH tetR-type domain-containing protein</fullName>
    </recommendedName>
</protein>
<feature type="domain" description="HTH tetR-type" evidence="5">
    <location>
        <begin position="6"/>
        <end position="66"/>
    </location>
</feature>
<evidence type="ECO:0000313" key="7">
    <source>
        <dbReference type="Proteomes" id="UP000461670"/>
    </source>
</evidence>
<dbReference type="InterPro" id="IPR009057">
    <property type="entry name" value="Homeodomain-like_sf"/>
</dbReference>
<gene>
    <name evidence="6" type="ORF">GAK30_02541</name>
</gene>
<dbReference type="FunFam" id="1.10.10.60:FF:000141">
    <property type="entry name" value="TetR family transcriptional regulator"/>
    <property type="match status" value="1"/>
</dbReference>
<dbReference type="PANTHER" id="PTHR30055:SF146">
    <property type="entry name" value="HTH-TYPE TRANSCRIPTIONAL DUAL REGULATOR CECR"/>
    <property type="match status" value="1"/>
</dbReference>
<dbReference type="InterPro" id="IPR050109">
    <property type="entry name" value="HTH-type_TetR-like_transc_reg"/>
</dbReference>
<dbReference type="Gene3D" id="1.10.10.60">
    <property type="entry name" value="Homeodomain-like"/>
    <property type="match status" value="1"/>
</dbReference>
<keyword evidence="3" id="KW-0804">Transcription</keyword>
<accession>A0A7V8JPN7</accession>
<dbReference type="PROSITE" id="PS50977">
    <property type="entry name" value="HTH_TETR_2"/>
    <property type="match status" value="1"/>
</dbReference>
<dbReference type="Gene3D" id="1.10.357.10">
    <property type="entry name" value="Tetracycline Repressor, domain 2"/>
    <property type="match status" value="1"/>
</dbReference>
<evidence type="ECO:0000256" key="1">
    <source>
        <dbReference type="ARBA" id="ARBA00023015"/>
    </source>
</evidence>
<organism evidence="6 7">
    <name type="scientific">Paracidovorax wautersii</name>
    <dbReference type="NCBI Taxonomy" id="1177982"/>
    <lineage>
        <taxon>Bacteria</taxon>
        <taxon>Pseudomonadati</taxon>
        <taxon>Pseudomonadota</taxon>
        <taxon>Betaproteobacteria</taxon>
        <taxon>Burkholderiales</taxon>
        <taxon>Comamonadaceae</taxon>
        <taxon>Paracidovorax</taxon>
    </lineage>
</organism>
<feature type="DNA-binding region" description="H-T-H motif" evidence="4">
    <location>
        <begin position="29"/>
        <end position="48"/>
    </location>
</feature>
<dbReference type="InterPro" id="IPR001647">
    <property type="entry name" value="HTH_TetR"/>
</dbReference>
<name>A0A7V8JPN7_9BURK</name>
<dbReference type="InterPro" id="IPR039536">
    <property type="entry name" value="TetR_C_Proteobacteria"/>
</dbReference>
<evidence type="ECO:0000259" key="5">
    <source>
        <dbReference type="PROSITE" id="PS50977"/>
    </source>
</evidence>
<keyword evidence="1" id="KW-0805">Transcription regulation</keyword>
<reference evidence="7" key="1">
    <citation type="journal article" date="2020" name="MBio">
        <title>Horizontal gene transfer to a defensive symbiont with a reduced genome amongst a multipartite beetle microbiome.</title>
        <authorList>
            <person name="Waterworth S.C."/>
            <person name="Florez L.V."/>
            <person name="Rees E.R."/>
            <person name="Hertweck C."/>
            <person name="Kaltenpoth M."/>
            <person name="Kwan J.C."/>
        </authorList>
    </citation>
    <scope>NUCLEOTIDE SEQUENCE [LARGE SCALE GENOMIC DNA]</scope>
</reference>
<dbReference type="Proteomes" id="UP000461670">
    <property type="component" value="Unassembled WGS sequence"/>
</dbReference>
<evidence type="ECO:0000256" key="3">
    <source>
        <dbReference type="ARBA" id="ARBA00023163"/>
    </source>
</evidence>
<dbReference type="SUPFAM" id="SSF46689">
    <property type="entry name" value="Homeodomain-like"/>
    <property type="match status" value="1"/>
</dbReference>
<evidence type="ECO:0000313" key="6">
    <source>
        <dbReference type="EMBL" id="KAF1020397.1"/>
    </source>
</evidence>
<evidence type="ECO:0000256" key="4">
    <source>
        <dbReference type="PROSITE-ProRule" id="PRU00335"/>
    </source>
</evidence>
<keyword evidence="2 4" id="KW-0238">DNA-binding</keyword>
<dbReference type="PRINTS" id="PR00455">
    <property type="entry name" value="HTHTETR"/>
</dbReference>
<dbReference type="GO" id="GO:0003700">
    <property type="term" value="F:DNA-binding transcription factor activity"/>
    <property type="evidence" value="ECO:0007669"/>
    <property type="project" value="TreeGrafter"/>
</dbReference>
<dbReference type="Pfam" id="PF00440">
    <property type="entry name" value="TetR_N"/>
    <property type="match status" value="1"/>
</dbReference>
<evidence type="ECO:0000256" key="2">
    <source>
        <dbReference type="ARBA" id="ARBA00023125"/>
    </source>
</evidence>
<dbReference type="AlphaFoldDB" id="A0A7V8JPN7"/>
<dbReference type="GO" id="GO:0000976">
    <property type="term" value="F:transcription cis-regulatory region binding"/>
    <property type="evidence" value="ECO:0007669"/>
    <property type="project" value="TreeGrafter"/>
</dbReference>